<evidence type="ECO:0000256" key="5">
    <source>
        <dbReference type="ARBA" id="ARBA00022989"/>
    </source>
</evidence>
<reference evidence="9" key="1">
    <citation type="submission" date="2021-06" db="EMBL/GenBank/DDBJ databases">
        <title>New haloarchaea isolates fom saline soil.</title>
        <authorList>
            <person name="Duran-Viseras A."/>
            <person name="Sanchez-Porro C.S."/>
            <person name="Ventosa A."/>
        </authorList>
    </citation>
    <scope>NUCLEOTIDE SEQUENCE</scope>
    <source>
        <strain evidence="9">JCM 18369</strain>
    </source>
</reference>
<dbReference type="AlphaFoldDB" id="A0AA41KB26"/>
<dbReference type="EMBL" id="JAHQXE010000001">
    <property type="protein sequence ID" value="MBV0900475.1"/>
    <property type="molecule type" value="Genomic_DNA"/>
</dbReference>
<sequence length="332" mass="35921">MSLIRYSTRRVLQAVPVLLGVVAITFALINAAPGNPVDIMLGPSPNQAAVETLKAKYGLDQPIHIRFWKYLVNLVQLDMGRSIYYDAPVTAKIAQRLPATLLLMGSSFAFAIAAAVPLGVVSAQRRNKPTDHLTRVVSLVGVSTPSFWIGLVLILVFSFHLGVLPATNLVMPWAPPSAVAGASTRLGVLVVAGEHLLLPMLSLGTLQMAAITRIERSSMLEVLSDDYVRLARAYGVKERTILRKHAFRNAQLPVITIIGLQLTTAIGGAVLTETVFEINGMGRLIVSSISRQDFPLVMGTTLVFAFVFVVGVILTDISYAYVDPRVSYGDQE</sequence>
<dbReference type="Gene3D" id="1.10.3720.10">
    <property type="entry name" value="MetI-like"/>
    <property type="match status" value="1"/>
</dbReference>
<keyword evidence="4 7" id="KW-0812">Transmembrane</keyword>
<dbReference type="GO" id="GO:0005886">
    <property type="term" value="C:plasma membrane"/>
    <property type="evidence" value="ECO:0007669"/>
    <property type="project" value="UniProtKB-SubCell"/>
</dbReference>
<dbReference type="PANTHER" id="PTHR43163:SF6">
    <property type="entry name" value="DIPEPTIDE TRANSPORT SYSTEM PERMEASE PROTEIN DPPB-RELATED"/>
    <property type="match status" value="1"/>
</dbReference>
<evidence type="ECO:0000256" key="7">
    <source>
        <dbReference type="RuleBase" id="RU363032"/>
    </source>
</evidence>
<comment type="similarity">
    <text evidence="7">Belongs to the binding-protein-dependent transport system permease family.</text>
</comment>
<gene>
    <name evidence="9" type="ORF">KTS37_01625</name>
</gene>
<feature type="transmembrane region" description="Helical" evidence="7">
    <location>
        <begin position="252"/>
        <end position="276"/>
    </location>
</feature>
<dbReference type="RefSeq" id="WP_162412229.1">
    <property type="nucleotide sequence ID" value="NZ_JAHQXE010000001.1"/>
</dbReference>
<dbReference type="SUPFAM" id="SSF161098">
    <property type="entry name" value="MetI-like"/>
    <property type="match status" value="1"/>
</dbReference>
<keyword evidence="5 7" id="KW-1133">Transmembrane helix</keyword>
<keyword evidence="6 7" id="KW-0472">Membrane</keyword>
<dbReference type="Proteomes" id="UP001166304">
    <property type="component" value="Unassembled WGS sequence"/>
</dbReference>
<dbReference type="Pfam" id="PF19300">
    <property type="entry name" value="BPD_transp_1_N"/>
    <property type="match status" value="1"/>
</dbReference>
<name>A0AA41KB26_9EURY</name>
<comment type="caution">
    <text evidence="9">The sequence shown here is derived from an EMBL/GenBank/DDBJ whole genome shotgun (WGS) entry which is preliminary data.</text>
</comment>
<organism evidence="9 10">
    <name type="scientific">Haloarcula salina</name>
    <dbReference type="NCBI Taxonomy" id="1429914"/>
    <lineage>
        <taxon>Archaea</taxon>
        <taxon>Methanobacteriati</taxon>
        <taxon>Methanobacteriota</taxon>
        <taxon>Stenosarchaea group</taxon>
        <taxon>Halobacteria</taxon>
        <taxon>Halobacteriales</taxon>
        <taxon>Haloarculaceae</taxon>
        <taxon>Haloarcula</taxon>
    </lineage>
</organism>
<keyword evidence="2 7" id="KW-0813">Transport</keyword>
<evidence type="ECO:0000256" key="6">
    <source>
        <dbReference type="ARBA" id="ARBA00023136"/>
    </source>
</evidence>
<evidence type="ECO:0000256" key="4">
    <source>
        <dbReference type="ARBA" id="ARBA00022692"/>
    </source>
</evidence>
<keyword evidence="10" id="KW-1185">Reference proteome</keyword>
<dbReference type="PROSITE" id="PS50928">
    <property type="entry name" value="ABC_TM1"/>
    <property type="match status" value="1"/>
</dbReference>
<comment type="subcellular location">
    <subcellularLocation>
        <location evidence="1 7">Cell membrane</location>
        <topology evidence="1 7">Multi-pass membrane protein</topology>
    </subcellularLocation>
</comment>
<feature type="transmembrane region" description="Helical" evidence="7">
    <location>
        <begin position="12"/>
        <end position="32"/>
    </location>
</feature>
<evidence type="ECO:0000259" key="8">
    <source>
        <dbReference type="PROSITE" id="PS50928"/>
    </source>
</evidence>
<feature type="transmembrane region" description="Helical" evidence="7">
    <location>
        <begin position="296"/>
        <end position="322"/>
    </location>
</feature>
<dbReference type="InterPro" id="IPR000515">
    <property type="entry name" value="MetI-like"/>
</dbReference>
<keyword evidence="3" id="KW-1003">Cell membrane</keyword>
<accession>A0AA41KB26</accession>
<evidence type="ECO:0000256" key="1">
    <source>
        <dbReference type="ARBA" id="ARBA00004651"/>
    </source>
</evidence>
<proteinExistence type="inferred from homology"/>
<dbReference type="PANTHER" id="PTHR43163">
    <property type="entry name" value="DIPEPTIDE TRANSPORT SYSTEM PERMEASE PROTEIN DPPB-RELATED"/>
    <property type="match status" value="1"/>
</dbReference>
<evidence type="ECO:0000313" key="9">
    <source>
        <dbReference type="EMBL" id="MBV0900475.1"/>
    </source>
</evidence>
<dbReference type="InterPro" id="IPR035906">
    <property type="entry name" value="MetI-like_sf"/>
</dbReference>
<dbReference type="GO" id="GO:0055085">
    <property type="term" value="P:transmembrane transport"/>
    <property type="evidence" value="ECO:0007669"/>
    <property type="project" value="InterPro"/>
</dbReference>
<evidence type="ECO:0000256" key="2">
    <source>
        <dbReference type="ARBA" id="ARBA00022448"/>
    </source>
</evidence>
<dbReference type="CDD" id="cd06261">
    <property type="entry name" value="TM_PBP2"/>
    <property type="match status" value="1"/>
</dbReference>
<feature type="transmembrane region" description="Helical" evidence="7">
    <location>
        <begin position="133"/>
        <end position="166"/>
    </location>
</feature>
<feature type="transmembrane region" description="Helical" evidence="7">
    <location>
        <begin position="186"/>
        <end position="211"/>
    </location>
</feature>
<evidence type="ECO:0000313" key="10">
    <source>
        <dbReference type="Proteomes" id="UP001166304"/>
    </source>
</evidence>
<feature type="domain" description="ABC transmembrane type-1" evidence="8">
    <location>
        <begin position="97"/>
        <end position="315"/>
    </location>
</feature>
<dbReference type="Pfam" id="PF00528">
    <property type="entry name" value="BPD_transp_1"/>
    <property type="match status" value="1"/>
</dbReference>
<dbReference type="InterPro" id="IPR045621">
    <property type="entry name" value="BPD_transp_1_N"/>
</dbReference>
<evidence type="ECO:0000256" key="3">
    <source>
        <dbReference type="ARBA" id="ARBA00022475"/>
    </source>
</evidence>
<feature type="transmembrane region" description="Helical" evidence="7">
    <location>
        <begin position="101"/>
        <end position="121"/>
    </location>
</feature>
<protein>
    <submittedName>
        <fullName evidence="9">ABC transporter permease</fullName>
    </submittedName>
</protein>